<dbReference type="EMBL" id="JAHRIQ010064424">
    <property type="protein sequence ID" value="MEQ2242348.1"/>
    <property type="molecule type" value="Genomic_DNA"/>
</dbReference>
<dbReference type="Proteomes" id="UP001482620">
    <property type="component" value="Unassembled WGS sequence"/>
</dbReference>
<protein>
    <submittedName>
        <fullName evidence="1">Uncharacterized protein</fullName>
    </submittedName>
</protein>
<name>A0ABV0UEW6_9TELE</name>
<gene>
    <name evidence="1" type="ORF">ILYODFUR_035001</name>
</gene>
<accession>A0ABV0UEW6</accession>
<feature type="non-terminal residue" evidence="1">
    <location>
        <position position="1"/>
    </location>
</feature>
<organism evidence="1 2">
    <name type="scientific">Ilyodon furcidens</name>
    <name type="common">goldbreast splitfin</name>
    <dbReference type="NCBI Taxonomy" id="33524"/>
    <lineage>
        <taxon>Eukaryota</taxon>
        <taxon>Metazoa</taxon>
        <taxon>Chordata</taxon>
        <taxon>Craniata</taxon>
        <taxon>Vertebrata</taxon>
        <taxon>Euteleostomi</taxon>
        <taxon>Actinopterygii</taxon>
        <taxon>Neopterygii</taxon>
        <taxon>Teleostei</taxon>
        <taxon>Neoteleostei</taxon>
        <taxon>Acanthomorphata</taxon>
        <taxon>Ovalentaria</taxon>
        <taxon>Atherinomorphae</taxon>
        <taxon>Cyprinodontiformes</taxon>
        <taxon>Goodeidae</taxon>
        <taxon>Ilyodon</taxon>
    </lineage>
</organism>
<proteinExistence type="predicted"/>
<reference evidence="1 2" key="1">
    <citation type="submission" date="2021-06" db="EMBL/GenBank/DDBJ databases">
        <authorList>
            <person name="Palmer J.M."/>
        </authorList>
    </citation>
    <scope>NUCLEOTIDE SEQUENCE [LARGE SCALE GENOMIC DNA]</scope>
    <source>
        <strain evidence="2">if_2019</strain>
        <tissue evidence="1">Muscle</tissue>
    </source>
</reference>
<evidence type="ECO:0000313" key="1">
    <source>
        <dbReference type="EMBL" id="MEQ2242348.1"/>
    </source>
</evidence>
<evidence type="ECO:0000313" key="2">
    <source>
        <dbReference type="Proteomes" id="UP001482620"/>
    </source>
</evidence>
<comment type="caution">
    <text evidence="1">The sequence shown here is derived from an EMBL/GenBank/DDBJ whole genome shotgun (WGS) entry which is preliminary data.</text>
</comment>
<sequence length="117" mass="12973">EFCNFADTILNLCAAFAVCSSHIATWQTLLQRQMWLQLSSSIPEDFKRELQEGPISPDRLLGPHFQSVLGQMQTYQEELERVRRHPASVPPIPPAAGGIAVISGISRGVPKPLLRLP</sequence>
<keyword evidence="2" id="KW-1185">Reference proteome</keyword>